<dbReference type="AlphaFoldDB" id="A0A5S9QYV7"/>
<evidence type="ECO:0000313" key="2">
    <source>
        <dbReference type="EMBL" id="CAA0124751.1"/>
    </source>
</evidence>
<evidence type="ECO:0000313" key="3">
    <source>
        <dbReference type="Proteomes" id="UP000441399"/>
    </source>
</evidence>
<organism evidence="2 3">
    <name type="scientific">BD1-7 clade bacterium</name>
    <dbReference type="NCBI Taxonomy" id="2029982"/>
    <lineage>
        <taxon>Bacteria</taxon>
        <taxon>Pseudomonadati</taxon>
        <taxon>Pseudomonadota</taxon>
        <taxon>Gammaproteobacteria</taxon>
        <taxon>Cellvibrionales</taxon>
        <taxon>Spongiibacteraceae</taxon>
        <taxon>BD1-7 clade</taxon>
    </lineage>
</organism>
<sequence>MFFMRFIVACVVLVTANLSYADYVYEATISKVNVDADSGTIFVYTNENSNRWLLGAGADNECSPSQIVISGARPHSNAVLSVVLSAYHSGKRVKFVGSGCANVTTSIFHANYVSMKE</sequence>
<keyword evidence="1" id="KW-0732">Signal</keyword>
<feature type="signal peptide" evidence="1">
    <location>
        <begin position="1"/>
        <end position="21"/>
    </location>
</feature>
<protein>
    <submittedName>
        <fullName evidence="2">Uncharacterized protein</fullName>
    </submittedName>
</protein>
<gene>
    <name evidence="2" type="ORF">OPDIPICF_03223</name>
</gene>
<dbReference type="Proteomes" id="UP000441399">
    <property type="component" value="Unassembled WGS sequence"/>
</dbReference>
<keyword evidence="3" id="KW-1185">Reference proteome</keyword>
<reference evidence="2 3" key="1">
    <citation type="submission" date="2019-11" db="EMBL/GenBank/DDBJ databases">
        <authorList>
            <person name="Holert J."/>
        </authorList>
    </citation>
    <scope>NUCLEOTIDE SEQUENCE [LARGE SCALE GENOMIC DNA]</scope>
    <source>
        <strain evidence="2">SB11_3</strain>
    </source>
</reference>
<evidence type="ECO:0000256" key="1">
    <source>
        <dbReference type="SAM" id="SignalP"/>
    </source>
</evidence>
<name>A0A5S9QYV7_9GAMM</name>
<dbReference type="EMBL" id="CACSIO010000060">
    <property type="protein sequence ID" value="CAA0124751.1"/>
    <property type="molecule type" value="Genomic_DNA"/>
</dbReference>
<accession>A0A5S9QYV7</accession>
<feature type="chain" id="PRO_5024924334" evidence="1">
    <location>
        <begin position="22"/>
        <end position="117"/>
    </location>
</feature>
<proteinExistence type="predicted"/>